<name>A0A285SCS1_9RHOB</name>
<evidence type="ECO:0000313" key="2">
    <source>
        <dbReference type="Proteomes" id="UP000219111"/>
    </source>
</evidence>
<proteinExistence type="predicted"/>
<dbReference type="GO" id="GO:0032259">
    <property type="term" value="P:methylation"/>
    <property type="evidence" value="ECO:0007669"/>
    <property type="project" value="UniProtKB-KW"/>
</dbReference>
<keyword evidence="2" id="KW-1185">Reference proteome</keyword>
<dbReference type="AlphaFoldDB" id="A0A285SCS1"/>
<dbReference type="GO" id="GO:0008168">
    <property type="term" value="F:methyltransferase activity"/>
    <property type="evidence" value="ECO:0007669"/>
    <property type="project" value="UniProtKB-KW"/>
</dbReference>
<dbReference type="Pfam" id="PF13578">
    <property type="entry name" value="Methyltransf_24"/>
    <property type="match status" value="1"/>
</dbReference>
<dbReference type="RefSeq" id="WP_097069742.1">
    <property type="nucleotide sequence ID" value="NZ_OBMT01000004.1"/>
</dbReference>
<protein>
    <submittedName>
        <fullName evidence="1">Methyltransferase family protein</fullName>
    </submittedName>
</protein>
<evidence type="ECO:0000313" key="1">
    <source>
        <dbReference type="EMBL" id="SOC05573.1"/>
    </source>
</evidence>
<keyword evidence="1" id="KW-0808">Transferase</keyword>
<dbReference type="SUPFAM" id="SSF53335">
    <property type="entry name" value="S-adenosyl-L-methionine-dependent methyltransferases"/>
    <property type="match status" value="1"/>
</dbReference>
<dbReference type="EMBL" id="OBMT01000004">
    <property type="protein sequence ID" value="SOC05573.1"/>
    <property type="molecule type" value="Genomic_DNA"/>
</dbReference>
<dbReference type="Proteomes" id="UP000219111">
    <property type="component" value="Unassembled WGS sequence"/>
</dbReference>
<organism evidence="1 2">
    <name type="scientific">Rhodobacter maris</name>
    <dbReference type="NCBI Taxonomy" id="446682"/>
    <lineage>
        <taxon>Bacteria</taxon>
        <taxon>Pseudomonadati</taxon>
        <taxon>Pseudomonadota</taxon>
        <taxon>Alphaproteobacteria</taxon>
        <taxon>Rhodobacterales</taxon>
        <taxon>Rhodobacter group</taxon>
        <taxon>Rhodobacter</taxon>
    </lineage>
</organism>
<sequence length="214" mass="24857">MSKFDLVDELFGEIPYMRRFEAEILRSIFAEERPQKVIEVGFYQGKSSAFIGAMLEDAGGDGHLITLDMANARQRRPNIDMLLEKAGLGHRVTPIWCKRSYTWELQRLINAPARPQFDFCYFDGGHTWDSTGFGVLLIDMLLRPGGLILLDDMDWTMRRSKHYQSTPELTKKFDADEIDAMPVRLVWDTILRHLGYEQVREYPQAHWGLARKPF</sequence>
<dbReference type="Gene3D" id="3.40.50.150">
    <property type="entry name" value="Vaccinia Virus protein VP39"/>
    <property type="match status" value="1"/>
</dbReference>
<dbReference type="InterPro" id="IPR029063">
    <property type="entry name" value="SAM-dependent_MTases_sf"/>
</dbReference>
<gene>
    <name evidence="1" type="ORF">SAMN05877831_104180</name>
</gene>
<keyword evidence="1" id="KW-0489">Methyltransferase</keyword>
<accession>A0A285SCS1</accession>
<reference evidence="2" key="1">
    <citation type="submission" date="2017-08" db="EMBL/GenBank/DDBJ databases">
        <authorList>
            <person name="Varghese N."/>
            <person name="Submissions S."/>
        </authorList>
    </citation>
    <scope>NUCLEOTIDE SEQUENCE [LARGE SCALE GENOMIC DNA]</scope>
    <source>
        <strain evidence="2">JA276</strain>
    </source>
</reference>
<dbReference type="OrthoDB" id="5623231at2"/>